<evidence type="ECO:0000256" key="1">
    <source>
        <dbReference type="ARBA" id="ARBA00010641"/>
    </source>
</evidence>
<dbReference type="GO" id="GO:0016987">
    <property type="term" value="F:sigma factor activity"/>
    <property type="evidence" value="ECO:0007669"/>
    <property type="project" value="UniProtKB-KW"/>
</dbReference>
<comment type="caution">
    <text evidence="8">The sequence shown here is derived from an EMBL/GenBank/DDBJ whole genome shotgun (WGS) entry which is preliminary data.</text>
</comment>
<dbReference type="InterPro" id="IPR013324">
    <property type="entry name" value="RNA_pol_sigma_r3/r4-like"/>
</dbReference>
<evidence type="ECO:0000256" key="5">
    <source>
        <dbReference type="ARBA" id="ARBA00023163"/>
    </source>
</evidence>
<proteinExistence type="inferred from homology"/>
<dbReference type="Gene3D" id="1.10.10.10">
    <property type="entry name" value="Winged helix-like DNA-binding domain superfamily/Winged helix DNA-binding domain"/>
    <property type="match status" value="1"/>
</dbReference>
<dbReference type="Proteomes" id="UP000005801">
    <property type="component" value="Unassembled WGS sequence"/>
</dbReference>
<dbReference type="eggNOG" id="COG1595">
    <property type="taxonomic scope" value="Bacteria"/>
</dbReference>
<evidence type="ECO:0000313" key="8">
    <source>
        <dbReference type="EMBL" id="EDM74062.1"/>
    </source>
</evidence>
<keyword evidence="5" id="KW-0804">Transcription</keyword>
<dbReference type="STRING" id="391625.PPSIR1_17945"/>
<keyword evidence="9" id="KW-1185">Reference proteome</keyword>
<evidence type="ECO:0000256" key="4">
    <source>
        <dbReference type="ARBA" id="ARBA00023125"/>
    </source>
</evidence>
<dbReference type="InterPro" id="IPR036388">
    <property type="entry name" value="WH-like_DNA-bd_sf"/>
</dbReference>
<dbReference type="PANTHER" id="PTHR43133:SF8">
    <property type="entry name" value="RNA POLYMERASE SIGMA FACTOR HI_1459-RELATED"/>
    <property type="match status" value="1"/>
</dbReference>
<keyword evidence="3" id="KW-0731">Sigma factor</keyword>
<dbReference type="InterPro" id="IPR013325">
    <property type="entry name" value="RNA_pol_sigma_r2"/>
</dbReference>
<dbReference type="RefSeq" id="WP_006976772.1">
    <property type="nucleotide sequence ID" value="NZ_ABCS01000151.1"/>
</dbReference>
<organism evidence="8 9">
    <name type="scientific">Plesiocystis pacifica SIR-1</name>
    <dbReference type="NCBI Taxonomy" id="391625"/>
    <lineage>
        <taxon>Bacteria</taxon>
        <taxon>Pseudomonadati</taxon>
        <taxon>Myxococcota</taxon>
        <taxon>Polyangia</taxon>
        <taxon>Nannocystales</taxon>
        <taxon>Nannocystaceae</taxon>
        <taxon>Plesiocystis</taxon>
    </lineage>
</organism>
<evidence type="ECO:0000256" key="2">
    <source>
        <dbReference type="ARBA" id="ARBA00023015"/>
    </source>
</evidence>
<keyword evidence="4" id="KW-0238">DNA-binding</keyword>
<dbReference type="SUPFAM" id="SSF88659">
    <property type="entry name" value="Sigma3 and sigma4 domains of RNA polymerase sigma factors"/>
    <property type="match status" value="1"/>
</dbReference>
<comment type="similarity">
    <text evidence="1">Belongs to the sigma-70 factor family. ECF subfamily.</text>
</comment>
<dbReference type="GO" id="GO:0003677">
    <property type="term" value="F:DNA binding"/>
    <property type="evidence" value="ECO:0007669"/>
    <property type="project" value="UniProtKB-KW"/>
</dbReference>
<dbReference type="EMBL" id="ABCS01000151">
    <property type="protein sequence ID" value="EDM74062.1"/>
    <property type="molecule type" value="Genomic_DNA"/>
</dbReference>
<sequence>MARSRPTLEAVFREHHDYVWRSLRRLGLGEDQVDDAVQDVFLVVHERLDEFEFRASLRTWLFRICMNVAMSHQRRSQRDNQAELLIPQGSLTEKLERREALRLLDALLDSLDTEQRAVYVLAEIEGHSGPEIARMLGIELNTAYSRLRLARAKMARALRRLACKSV</sequence>
<evidence type="ECO:0000256" key="3">
    <source>
        <dbReference type="ARBA" id="ARBA00023082"/>
    </source>
</evidence>
<evidence type="ECO:0000259" key="7">
    <source>
        <dbReference type="Pfam" id="PF08281"/>
    </source>
</evidence>
<dbReference type="OrthoDB" id="9803470at2"/>
<evidence type="ECO:0000259" key="6">
    <source>
        <dbReference type="Pfam" id="PF04542"/>
    </source>
</evidence>
<dbReference type="InterPro" id="IPR039425">
    <property type="entry name" value="RNA_pol_sigma-70-like"/>
</dbReference>
<reference evidence="8 9" key="1">
    <citation type="submission" date="2007-06" db="EMBL/GenBank/DDBJ databases">
        <authorList>
            <person name="Shimkets L."/>
            <person name="Ferriera S."/>
            <person name="Johnson J."/>
            <person name="Kravitz S."/>
            <person name="Beeson K."/>
            <person name="Sutton G."/>
            <person name="Rogers Y.-H."/>
            <person name="Friedman R."/>
            <person name="Frazier M."/>
            <person name="Venter J.C."/>
        </authorList>
    </citation>
    <scope>NUCLEOTIDE SEQUENCE [LARGE SCALE GENOMIC DNA]</scope>
    <source>
        <strain evidence="8 9">SIR-1</strain>
    </source>
</reference>
<dbReference type="SUPFAM" id="SSF88946">
    <property type="entry name" value="Sigma2 domain of RNA polymerase sigma factors"/>
    <property type="match status" value="1"/>
</dbReference>
<dbReference type="InterPro" id="IPR007627">
    <property type="entry name" value="RNA_pol_sigma70_r2"/>
</dbReference>
<dbReference type="GO" id="GO:0006352">
    <property type="term" value="P:DNA-templated transcription initiation"/>
    <property type="evidence" value="ECO:0007669"/>
    <property type="project" value="InterPro"/>
</dbReference>
<feature type="domain" description="RNA polymerase sigma-70 region 2" evidence="6">
    <location>
        <begin position="12"/>
        <end position="78"/>
    </location>
</feature>
<dbReference type="InterPro" id="IPR014284">
    <property type="entry name" value="RNA_pol_sigma-70_dom"/>
</dbReference>
<dbReference type="Pfam" id="PF04542">
    <property type="entry name" value="Sigma70_r2"/>
    <property type="match status" value="1"/>
</dbReference>
<feature type="domain" description="RNA polymerase sigma factor 70 region 4 type 2" evidence="7">
    <location>
        <begin position="102"/>
        <end position="154"/>
    </location>
</feature>
<gene>
    <name evidence="8" type="ORF">PPSIR1_17945</name>
</gene>
<protein>
    <submittedName>
        <fullName evidence="8">RNA polymerase, sigma-24 subunit, ECF subfamily protein</fullName>
    </submittedName>
</protein>
<dbReference type="Gene3D" id="1.10.1740.10">
    <property type="match status" value="1"/>
</dbReference>
<keyword evidence="2" id="KW-0805">Transcription regulation</keyword>
<dbReference type="InterPro" id="IPR013249">
    <property type="entry name" value="RNA_pol_sigma70_r4_t2"/>
</dbReference>
<dbReference type="PANTHER" id="PTHR43133">
    <property type="entry name" value="RNA POLYMERASE ECF-TYPE SIGMA FACTO"/>
    <property type="match status" value="1"/>
</dbReference>
<accession>A6GJ86</accession>
<dbReference type="AlphaFoldDB" id="A6GJ86"/>
<evidence type="ECO:0000313" key="9">
    <source>
        <dbReference type="Proteomes" id="UP000005801"/>
    </source>
</evidence>
<dbReference type="NCBIfam" id="TIGR02937">
    <property type="entry name" value="sigma70-ECF"/>
    <property type="match status" value="1"/>
</dbReference>
<name>A6GJ86_9BACT</name>
<dbReference type="Pfam" id="PF08281">
    <property type="entry name" value="Sigma70_r4_2"/>
    <property type="match status" value="1"/>
</dbReference>